<dbReference type="Proteomes" id="UP000269154">
    <property type="component" value="Unassembled WGS sequence"/>
</dbReference>
<accession>A0A3N6P4A1</accession>
<gene>
    <name evidence="1" type="ORF">D5R40_25350</name>
</gene>
<sequence>PEQRRRNGQIEGRLRFQSLNAQTVTSIRIALVEKYTRGRGKEKLIDEYELGEINLKQTIEVPAEETVEIPFTLPFKLVKSEMDEFGDRNFLYGGLARAAKAIQAVRSDYRIEAEAKVKGVALNPFDKKFIKLK</sequence>
<evidence type="ECO:0000313" key="1">
    <source>
        <dbReference type="EMBL" id="RQH28731.1"/>
    </source>
</evidence>
<feature type="non-terminal residue" evidence="1">
    <location>
        <position position="1"/>
    </location>
</feature>
<protein>
    <submittedName>
        <fullName evidence="1">Uncharacterized protein</fullName>
    </submittedName>
</protein>
<proteinExistence type="predicted"/>
<organism evidence="1 2">
    <name type="scientific">Okeania hirsuta</name>
    <dbReference type="NCBI Taxonomy" id="1458930"/>
    <lineage>
        <taxon>Bacteria</taxon>
        <taxon>Bacillati</taxon>
        <taxon>Cyanobacteriota</taxon>
        <taxon>Cyanophyceae</taxon>
        <taxon>Oscillatoriophycideae</taxon>
        <taxon>Oscillatoriales</taxon>
        <taxon>Microcoleaceae</taxon>
        <taxon>Okeania</taxon>
    </lineage>
</organism>
<dbReference type="EMBL" id="RCBY01000205">
    <property type="protein sequence ID" value="RQH28731.1"/>
    <property type="molecule type" value="Genomic_DNA"/>
</dbReference>
<reference evidence="1 2" key="1">
    <citation type="journal article" date="2018" name="ACS Chem. Biol.">
        <title>Ketoreductase domain dysfunction expands chemodiversity: malyngamide biosynthesis in the cyanobacterium Okeania hirsuta.</title>
        <authorList>
            <person name="Moss N.A."/>
            <person name="Leao T."/>
            <person name="Rankin M."/>
            <person name="McCullough T.M."/>
            <person name="Qu P."/>
            <person name="Korobeynikov A."/>
            <person name="Smith J.L."/>
            <person name="Gerwick L."/>
            <person name="Gerwick W.H."/>
        </authorList>
    </citation>
    <scope>NUCLEOTIDE SEQUENCE [LARGE SCALE GENOMIC DNA]</scope>
    <source>
        <strain evidence="1 2">PAB10Feb10-1</strain>
    </source>
</reference>
<dbReference type="RefSeq" id="WP_124155380.1">
    <property type="nucleotide sequence ID" value="NZ_CAWOLW010000119.1"/>
</dbReference>
<comment type="caution">
    <text evidence="1">The sequence shown here is derived from an EMBL/GenBank/DDBJ whole genome shotgun (WGS) entry which is preliminary data.</text>
</comment>
<name>A0A3N6P4A1_9CYAN</name>
<dbReference type="AlphaFoldDB" id="A0A3N6P4A1"/>
<dbReference type="OrthoDB" id="2351239at2"/>
<evidence type="ECO:0000313" key="2">
    <source>
        <dbReference type="Proteomes" id="UP000269154"/>
    </source>
</evidence>
<keyword evidence="2" id="KW-1185">Reference proteome</keyword>